<dbReference type="SUPFAM" id="SSF53756">
    <property type="entry name" value="UDP-Glycosyltransferase/glycogen phosphorylase"/>
    <property type="match status" value="1"/>
</dbReference>
<feature type="domain" description="Glycosyltransferase subfamily 4-like N-terminal" evidence="2">
    <location>
        <begin position="28"/>
        <end position="178"/>
    </location>
</feature>
<evidence type="ECO:0000259" key="1">
    <source>
        <dbReference type="Pfam" id="PF00534"/>
    </source>
</evidence>
<dbReference type="PANTHER" id="PTHR12526:SF636">
    <property type="entry name" value="BLL3647 PROTEIN"/>
    <property type="match status" value="1"/>
</dbReference>
<gene>
    <name evidence="3" type="ORF">SAMN05444581_11270</name>
</gene>
<protein>
    <submittedName>
        <fullName evidence="3">Glycosyltransferase involved in cell wall bisynthesis</fullName>
    </submittedName>
</protein>
<dbReference type="AlphaFoldDB" id="A0A1I4B1G4"/>
<reference evidence="3 4" key="1">
    <citation type="submission" date="2016-10" db="EMBL/GenBank/DDBJ databases">
        <authorList>
            <person name="de Groot N.N."/>
        </authorList>
    </citation>
    <scope>NUCLEOTIDE SEQUENCE [LARGE SCALE GENOMIC DNA]</scope>
    <source>
        <strain evidence="3 4">NE2</strain>
    </source>
</reference>
<dbReference type="EMBL" id="FOSN01000012">
    <property type="protein sequence ID" value="SFK62210.1"/>
    <property type="molecule type" value="Genomic_DNA"/>
</dbReference>
<dbReference type="OrthoDB" id="9790710at2"/>
<dbReference type="InterPro" id="IPR001296">
    <property type="entry name" value="Glyco_trans_1"/>
</dbReference>
<dbReference type="Pfam" id="PF00534">
    <property type="entry name" value="Glycos_transf_1"/>
    <property type="match status" value="1"/>
</dbReference>
<sequence length="399" mass="44289">MIILHVIPTVNPEFGGPIEGIFISAPVLREQGCNREIVSLDAPGDPWVKNCPLPVYPLGIQSRSYARWRKRIPFFSNYGYTPHFVPWLKENARKYDAIIVNGLWSYSAMGAARALAKGDTPYFVYPHGMLDPYFNKIKPVKRVIKQFLWWISEGRLLAHANGVFFVTEEELLLAKNAFWPFRCRGRVVAYGTQDIKGDPVVQIEAFRAACPSLGNRKFILYLSRIHPKKGCDLLIDAFAKVAHKDPEIDLVIAGPDSVGWVKKLQAAAEAAGIGNRIHWPGMLKGDLKWGAFRGSEAFVLPSHQENFGIVIAEAMACGKPVLTTDKVNTWREVVASGAGIVEPDDLAGLTRLLDQFLDLSPEEKAAMGQRARQGFVEKFDISTMGPQLIEAIRCSGKAA</sequence>
<evidence type="ECO:0000313" key="3">
    <source>
        <dbReference type="EMBL" id="SFK62210.1"/>
    </source>
</evidence>
<accession>A0A1I4B1G4</accession>
<keyword evidence="4" id="KW-1185">Reference proteome</keyword>
<dbReference type="Gene3D" id="3.40.50.2000">
    <property type="entry name" value="Glycogen Phosphorylase B"/>
    <property type="match status" value="2"/>
</dbReference>
<organism evidence="3 4">
    <name type="scientific">Methylocapsa palsarum</name>
    <dbReference type="NCBI Taxonomy" id="1612308"/>
    <lineage>
        <taxon>Bacteria</taxon>
        <taxon>Pseudomonadati</taxon>
        <taxon>Pseudomonadota</taxon>
        <taxon>Alphaproteobacteria</taxon>
        <taxon>Hyphomicrobiales</taxon>
        <taxon>Beijerinckiaceae</taxon>
        <taxon>Methylocapsa</taxon>
    </lineage>
</organism>
<name>A0A1I4B1G4_9HYPH</name>
<dbReference type="PANTHER" id="PTHR12526">
    <property type="entry name" value="GLYCOSYLTRANSFERASE"/>
    <property type="match status" value="1"/>
</dbReference>
<dbReference type="Proteomes" id="UP000198755">
    <property type="component" value="Unassembled WGS sequence"/>
</dbReference>
<dbReference type="GO" id="GO:0016757">
    <property type="term" value="F:glycosyltransferase activity"/>
    <property type="evidence" value="ECO:0007669"/>
    <property type="project" value="InterPro"/>
</dbReference>
<proteinExistence type="predicted"/>
<dbReference type="Pfam" id="PF13579">
    <property type="entry name" value="Glyco_trans_4_4"/>
    <property type="match status" value="1"/>
</dbReference>
<dbReference type="STRING" id="1612308.SAMN05444581_11270"/>
<keyword evidence="3" id="KW-0808">Transferase</keyword>
<evidence type="ECO:0000313" key="4">
    <source>
        <dbReference type="Proteomes" id="UP000198755"/>
    </source>
</evidence>
<dbReference type="RefSeq" id="WP_091684496.1">
    <property type="nucleotide sequence ID" value="NZ_FOSN01000012.1"/>
</dbReference>
<feature type="domain" description="Glycosyl transferase family 1" evidence="1">
    <location>
        <begin position="206"/>
        <end position="373"/>
    </location>
</feature>
<evidence type="ECO:0000259" key="2">
    <source>
        <dbReference type="Pfam" id="PF13579"/>
    </source>
</evidence>
<dbReference type="InterPro" id="IPR028098">
    <property type="entry name" value="Glyco_trans_4-like_N"/>
</dbReference>